<dbReference type="HOGENOM" id="CLU_029518_0_0_0"/>
<keyword evidence="4" id="KW-1185">Reference proteome</keyword>
<dbReference type="Proteomes" id="UP000003233">
    <property type="component" value="Unassembled WGS sequence"/>
</dbReference>
<organism evidence="3 4">
    <name type="scientific">Fusobacterium ulcerans 12-1B</name>
    <dbReference type="NCBI Taxonomy" id="457404"/>
    <lineage>
        <taxon>Bacteria</taxon>
        <taxon>Fusobacteriati</taxon>
        <taxon>Fusobacteriota</taxon>
        <taxon>Fusobacteriia</taxon>
        <taxon>Fusobacteriales</taxon>
        <taxon>Fusobacteriaceae</taxon>
        <taxon>Fusobacterium</taxon>
    </lineage>
</organism>
<evidence type="ECO:0000313" key="4">
    <source>
        <dbReference type="Proteomes" id="UP000003233"/>
    </source>
</evidence>
<dbReference type="AlphaFoldDB" id="H1PRQ4"/>
<evidence type="ECO:0000313" key="3">
    <source>
        <dbReference type="EMBL" id="EHO83067.1"/>
    </source>
</evidence>
<accession>H1PRQ4</accession>
<dbReference type="SMART" id="SM00267">
    <property type="entry name" value="GGDEF"/>
    <property type="match status" value="1"/>
</dbReference>
<dbReference type="PROSITE" id="PS50887">
    <property type="entry name" value="GGDEF"/>
    <property type="match status" value="1"/>
</dbReference>
<evidence type="ECO:0000259" key="2">
    <source>
        <dbReference type="PROSITE" id="PS50887"/>
    </source>
</evidence>
<dbReference type="GO" id="GO:0052621">
    <property type="term" value="F:diguanylate cyclase activity"/>
    <property type="evidence" value="ECO:0007669"/>
    <property type="project" value="TreeGrafter"/>
</dbReference>
<feature type="transmembrane region" description="Helical" evidence="1">
    <location>
        <begin position="301"/>
        <end position="323"/>
    </location>
</feature>
<keyword evidence="1" id="KW-0812">Transmembrane</keyword>
<protein>
    <submittedName>
        <fullName evidence="3">Diguanylate cyclase (GGDEF) domain-containing protein</fullName>
    </submittedName>
</protein>
<dbReference type="InterPro" id="IPR043128">
    <property type="entry name" value="Rev_trsase/Diguanyl_cyclase"/>
</dbReference>
<dbReference type="PANTHER" id="PTHR45138:SF9">
    <property type="entry name" value="DIGUANYLATE CYCLASE DGCM-RELATED"/>
    <property type="match status" value="1"/>
</dbReference>
<proteinExistence type="predicted"/>
<name>H1PRQ4_9FUSO</name>
<comment type="caution">
    <text evidence="3">The sequence shown here is derived from an EMBL/GenBank/DDBJ whole genome shotgun (WGS) entry which is preliminary data.</text>
</comment>
<sequence>MKRNKLLKTNILVSIILIVGFSLTAMLSYQANYKASLDNIEQVSSLTAEGIYYQLTSMFAKPVNVSLTMAHDSLLVNHLSEEEKYFGNEKYIQTIQKYLKIYQERYGFDSVFLASAITKNYYNFRGLDRVLNKDNPENIWFFSLLESNQDYSLNIDNDEVKGADNAITVFVNCKVKDHSGNVLGIIGVGMRIEHLKELLLSYEKKFKLETYLIDKKGIIEISTTYTGYEEKNWFEIYGQNSIKKDILAWKEDFANLEMWTESSESPIDKNYIVTRYIPELSWHLIVKQNTGRLISEMRHNLFQVCLIITFIILIVLVVITAVIRNFNKQITKLVEEREAVFRRSTEQLYDNINELNITENTYIGENTVKYFESIGAKGLPYDQGLFVIAERQIKEEYREGYVSIFSPKNVIREYEKGNRHLRYEFMTLQDEENYIWMRVDAYIFYSPEDNSIHMFTYRKNINEEKKKEEKAEIDEMTGFYNKKATERLISKKLLKSPTQKYALFIFDIDNFKQANDNYGHLFGDSCIKEFTRVIKESLGEESTIMGRVGGDEFVVFTPIINTEWVDRKAKEVSKALNIKYENNSSSWDMSASIGIAVTPEAGKEFKDIYRNADTALYQTKEKGKNGYTIYRKAHLNLKKR</sequence>
<dbReference type="PANTHER" id="PTHR45138">
    <property type="entry name" value="REGULATORY COMPONENTS OF SENSORY TRANSDUCTION SYSTEM"/>
    <property type="match status" value="1"/>
</dbReference>
<feature type="domain" description="GGDEF" evidence="2">
    <location>
        <begin position="499"/>
        <end position="632"/>
    </location>
</feature>
<dbReference type="SUPFAM" id="SSF55073">
    <property type="entry name" value="Nucleotide cyclase"/>
    <property type="match status" value="1"/>
</dbReference>
<dbReference type="NCBIfam" id="TIGR00254">
    <property type="entry name" value="GGDEF"/>
    <property type="match status" value="1"/>
</dbReference>
<evidence type="ECO:0000256" key="1">
    <source>
        <dbReference type="SAM" id="Phobius"/>
    </source>
</evidence>
<dbReference type="PATRIC" id="fig|457404.5.peg.172"/>
<dbReference type="Gene3D" id="3.30.450.20">
    <property type="entry name" value="PAS domain"/>
    <property type="match status" value="1"/>
</dbReference>
<keyword evidence="1" id="KW-1133">Transmembrane helix</keyword>
<dbReference type="InterPro" id="IPR000160">
    <property type="entry name" value="GGDEF_dom"/>
</dbReference>
<gene>
    <name evidence="3" type="ORF">HMPREF0402_01097</name>
</gene>
<dbReference type="InterPro" id="IPR029787">
    <property type="entry name" value="Nucleotide_cyclase"/>
</dbReference>
<dbReference type="EMBL" id="AGWJ02000002">
    <property type="protein sequence ID" value="EHO83067.1"/>
    <property type="molecule type" value="Genomic_DNA"/>
</dbReference>
<dbReference type="CDD" id="cd01949">
    <property type="entry name" value="GGDEF"/>
    <property type="match status" value="1"/>
</dbReference>
<feature type="transmembrane region" description="Helical" evidence="1">
    <location>
        <begin position="12"/>
        <end position="31"/>
    </location>
</feature>
<dbReference type="InterPro" id="IPR050469">
    <property type="entry name" value="Diguanylate_Cyclase"/>
</dbReference>
<keyword evidence="1" id="KW-0472">Membrane</keyword>
<dbReference type="Gene3D" id="3.30.70.270">
    <property type="match status" value="1"/>
</dbReference>
<dbReference type="BioCyc" id="FSP457404-HMP:GTSQ-1099-MONOMER"/>
<reference evidence="3 4" key="1">
    <citation type="submission" date="2012-07" db="EMBL/GenBank/DDBJ databases">
        <title>The Genome Sequence of Fusobacterium ulcerans 12_1B.</title>
        <authorList>
            <consortium name="The Broad Institute Genome Sequencing Platform"/>
            <person name="Earl A."/>
            <person name="Ward D."/>
            <person name="Feldgarden M."/>
            <person name="Gevers D."/>
            <person name="Strauss J."/>
            <person name="Ambrose C.E."/>
            <person name="Allen-Vercoe E."/>
            <person name="Walker B."/>
            <person name="Young S.K."/>
            <person name="Zeng Q."/>
            <person name="Gargeya S."/>
            <person name="Fitzgerald M."/>
            <person name="Haas B."/>
            <person name="Abouelleil A."/>
            <person name="Alvarado L."/>
            <person name="Arachchi H.M."/>
            <person name="Berlin A.M."/>
            <person name="Chapman S.B."/>
            <person name="Goldberg J."/>
            <person name="Griggs A."/>
            <person name="Gujja S."/>
            <person name="Hansen M."/>
            <person name="Howarth C."/>
            <person name="Imamovic A."/>
            <person name="Larimer J."/>
            <person name="McCowen C."/>
            <person name="Montmayeur A."/>
            <person name="Murphy C."/>
            <person name="Neiman D."/>
            <person name="Pearson M."/>
            <person name="Priest M."/>
            <person name="Roberts A."/>
            <person name="Saif S."/>
            <person name="Shea T."/>
            <person name="Sisk P."/>
            <person name="Sykes S."/>
            <person name="Wortman J."/>
            <person name="Nusbaum C."/>
            <person name="Birren B."/>
        </authorList>
    </citation>
    <scope>NUCLEOTIDE SEQUENCE [LARGE SCALE GENOMIC DNA]</scope>
    <source>
        <strain evidence="3 4">12_1B</strain>
    </source>
</reference>
<dbReference type="RefSeq" id="WP_008696543.1">
    <property type="nucleotide sequence ID" value="NZ_KE161007.1"/>
</dbReference>
<dbReference type="Pfam" id="PF00990">
    <property type="entry name" value="GGDEF"/>
    <property type="match status" value="1"/>
</dbReference>